<dbReference type="AlphaFoldDB" id="E8U811"/>
<feature type="domain" description="GGDEF" evidence="3">
    <location>
        <begin position="355"/>
        <end position="489"/>
    </location>
</feature>
<dbReference type="EMBL" id="CP002454">
    <property type="protein sequence ID" value="ADV67200.1"/>
    <property type="molecule type" value="Genomic_DNA"/>
</dbReference>
<feature type="transmembrane region" description="Helical" evidence="1">
    <location>
        <begin position="232"/>
        <end position="249"/>
    </location>
</feature>
<proteinExistence type="predicted"/>
<feature type="transmembrane region" description="Helical" evidence="1">
    <location>
        <begin position="41"/>
        <end position="60"/>
    </location>
</feature>
<dbReference type="InterPro" id="IPR052155">
    <property type="entry name" value="Biofilm_reg_signaling"/>
</dbReference>
<evidence type="ECO:0000313" key="5">
    <source>
        <dbReference type="Proteomes" id="UP000008635"/>
    </source>
</evidence>
<feature type="transmembrane region" description="Helical" evidence="1">
    <location>
        <begin position="102"/>
        <end position="123"/>
    </location>
</feature>
<dbReference type="PANTHER" id="PTHR44757">
    <property type="entry name" value="DIGUANYLATE CYCLASE DGCP"/>
    <property type="match status" value="1"/>
</dbReference>
<dbReference type="OrthoDB" id="23692at2"/>
<gene>
    <name evidence="4" type="ordered locus">Deima_1551</name>
</gene>
<feature type="transmembrane region" description="Helical" evidence="1">
    <location>
        <begin position="72"/>
        <end position="90"/>
    </location>
</feature>
<sequence precursor="true">MTTPAPPRRHPDRLLLAALLAVAIAELIFTHLPGRTDTLRSVVGNLAFLPPYLLGATLALRAARRVPTQRHLWAAVATGQLLWTAGQVLYTSQHLNRTAQPFPSIADLFFLLLAPCVLIGLLTQQRRPIPTAQRPLFLLDLIICLAAFAAVSWSVSSAPTTPFELAIAVAYPIADLATLATLFSLIVWRPRDFASPSTLALTLGLLSLLTVDVLYQRQIAWGAYNIGFPLDNLWVLASVCFGLAAALATRQTTLHAWLRAAAVLRLALPYLGLSGAVLLALTSPQLNLMRAHGHMDTPLLIAVLLLLLSGARQLLTQLESRRLHRQLRQREQYDALTGLLSRTHFTHVLHGALRRPLALLLVDLDGFRRVNDTLGHPTGDALLQETARRLRRATPPDATLARLSADEFAVILPHETAATAGRAAHRVLNALNEPYPLDQDTAPVRVTASIGLTLCPDEAVDATSALRNAEFAVQDAKRHGRQQLRAYNPARQADVTAHQRLETHLERAADRGELHLAYQPIVDLGSGRIVAAEALLRWTSADLGRVPPTQFIPVAEERGLIGDLGLWALNAAIRQARAWRDQGHTHLRVNVNVSPLQFGHGDFVQHVQRALDQHGVPPAALALELTEGALIRDVHASNDTLRRLRALGVCIALDDFGTGYSSLSYLQALPVDDVKLDKSFVSAMTQSGPALVEAIVRVAHHLGLSVVAEGVETPTHRDDLRALGTDRAQGFLFARPLDAEDLTARLAVTPALL</sequence>
<feature type="domain" description="EAL" evidence="2">
    <location>
        <begin position="498"/>
        <end position="750"/>
    </location>
</feature>
<dbReference type="Gene3D" id="3.20.20.450">
    <property type="entry name" value="EAL domain"/>
    <property type="match status" value="1"/>
</dbReference>
<dbReference type="STRING" id="709986.Deima_1551"/>
<dbReference type="KEGG" id="dmr:Deima_1551"/>
<dbReference type="HOGENOM" id="CLU_000445_129_3_0"/>
<dbReference type="PROSITE" id="PS50883">
    <property type="entry name" value="EAL"/>
    <property type="match status" value="1"/>
</dbReference>
<feature type="transmembrane region" description="Helical" evidence="1">
    <location>
        <begin position="256"/>
        <end position="279"/>
    </location>
</feature>
<accession>E8U811</accession>
<keyword evidence="1" id="KW-0472">Membrane</keyword>
<reference evidence="5" key="2">
    <citation type="submission" date="2011-01" db="EMBL/GenBank/DDBJ databases">
        <title>The complete genome of Deinococcus maricopensis DSM 21211.</title>
        <authorList>
            <consortium name="US DOE Joint Genome Institute (JGI-PGF)"/>
            <person name="Lucas S."/>
            <person name="Copeland A."/>
            <person name="Lapidus A."/>
            <person name="Goodwin L."/>
            <person name="Pitluck S."/>
            <person name="Kyrpides N."/>
            <person name="Mavromatis K."/>
            <person name="Pagani I."/>
            <person name="Ivanova N."/>
            <person name="Ovchinnikova G."/>
            <person name="Zeytun A."/>
            <person name="Detter J.C."/>
            <person name="Han C."/>
            <person name="Land M."/>
            <person name="Hauser L."/>
            <person name="Markowitz V."/>
            <person name="Cheng J.-F."/>
            <person name="Hugenholtz P."/>
            <person name="Woyke T."/>
            <person name="Wu D."/>
            <person name="Pukall R."/>
            <person name="Gehrich-Schroeter G."/>
            <person name="Brambilla E."/>
            <person name="Klenk H.-P."/>
            <person name="Eisen J.A."/>
        </authorList>
    </citation>
    <scope>NUCLEOTIDE SEQUENCE [LARGE SCALE GENOMIC DNA]</scope>
    <source>
        <strain evidence="5">DSM 21211 / LMG 22137 / NRRL B-23946 / LB-34</strain>
    </source>
</reference>
<dbReference type="InterPro" id="IPR029787">
    <property type="entry name" value="Nucleotide_cyclase"/>
</dbReference>
<evidence type="ECO:0000313" key="4">
    <source>
        <dbReference type="EMBL" id="ADV67200.1"/>
    </source>
</evidence>
<dbReference type="Pfam" id="PF00563">
    <property type="entry name" value="EAL"/>
    <property type="match status" value="1"/>
</dbReference>
<keyword evidence="5" id="KW-1185">Reference proteome</keyword>
<dbReference type="RefSeq" id="WP_013556705.1">
    <property type="nucleotide sequence ID" value="NC_014958.1"/>
</dbReference>
<dbReference type="SMART" id="SM00267">
    <property type="entry name" value="GGDEF"/>
    <property type="match status" value="1"/>
</dbReference>
<dbReference type="SMART" id="SM00052">
    <property type="entry name" value="EAL"/>
    <property type="match status" value="1"/>
</dbReference>
<evidence type="ECO:0000256" key="1">
    <source>
        <dbReference type="SAM" id="Phobius"/>
    </source>
</evidence>
<evidence type="ECO:0000259" key="2">
    <source>
        <dbReference type="PROSITE" id="PS50883"/>
    </source>
</evidence>
<dbReference type="Pfam" id="PF00990">
    <property type="entry name" value="GGDEF"/>
    <property type="match status" value="1"/>
</dbReference>
<feature type="transmembrane region" description="Helical" evidence="1">
    <location>
        <begin position="199"/>
        <end position="220"/>
    </location>
</feature>
<reference evidence="4 5" key="1">
    <citation type="journal article" date="2011" name="Stand. Genomic Sci.">
        <title>Complete genome sequence of Deinococcus maricopensis type strain (LB-34).</title>
        <authorList>
            <person name="Pukall R."/>
            <person name="Zeytun A."/>
            <person name="Lucas S."/>
            <person name="Lapidus A."/>
            <person name="Hammon N."/>
            <person name="Deshpande S."/>
            <person name="Nolan M."/>
            <person name="Cheng J.F."/>
            <person name="Pitluck S."/>
            <person name="Liolios K."/>
            <person name="Pagani I."/>
            <person name="Mikhailova N."/>
            <person name="Ivanova N."/>
            <person name="Mavromatis K."/>
            <person name="Pati A."/>
            <person name="Tapia R."/>
            <person name="Han C."/>
            <person name="Goodwin L."/>
            <person name="Chen A."/>
            <person name="Palaniappan K."/>
            <person name="Land M."/>
            <person name="Hauser L."/>
            <person name="Chang Y.J."/>
            <person name="Jeffries C.D."/>
            <person name="Brambilla E.M."/>
            <person name="Rohde M."/>
            <person name="Goker M."/>
            <person name="Detter J.C."/>
            <person name="Woyke T."/>
            <person name="Bristow J."/>
            <person name="Eisen J.A."/>
            <person name="Markowitz V."/>
            <person name="Hugenholtz P."/>
            <person name="Kyrpides N.C."/>
            <person name="Klenk H.P."/>
        </authorList>
    </citation>
    <scope>NUCLEOTIDE SEQUENCE [LARGE SCALE GENOMIC DNA]</scope>
    <source>
        <strain evidence="5">DSM 21211 / LMG 22137 / NRRL B-23946 / LB-34</strain>
    </source>
</reference>
<dbReference type="Proteomes" id="UP000008635">
    <property type="component" value="Chromosome"/>
</dbReference>
<organism evidence="4 5">
    <name type="scientific">Deinococcus maricopensis (strain DSM 21211 / LMG 22137 / NRRL B-23946 / LB-34)</name>
    <dbReference type="NCBI Taxonomy" id="709986"/>
    <lineage>
        <taxon>Bacteria</taxon>
        <taxon>Thermotogati</taxon>
        <taxon>Deinococcota</taxon>
        <taxon>Deinococci</taxon>
        <taxon>Deinococcales</taxon>
        <taxon>Deinococcaceae</taxon>
        <taxon>Deinococcus</taxon>
    </lineage>
</organism>
<keyword evidence="1" id="KW-0812">Transmembrane</keyword>
<feature type="transmembrane region" description="Helical" evidence="1">
    <location>
        <begin position="135"/>
        <end position="153"/>
    </location>
</feature>
<dbReference type="InterPro" id="IPR000160">
    <property type="entry name" value="GGDEF_dom"/>
</dbReference>
<dbReference type="NCBIfam" id="TIGR00254">
    <property type="entry name" value="GGDEF"/>
    <property type="match status" value="1"/>
</dbReference>
<dbReference type="CDD" id="cd01949">
    <property type="entry name" value="GGDEF"/>
    <property type="match status" value="1"/>
</dbReference>
<evidence type="ECO:0000259" key="3">
    <source>
        <dbReference type="PROSITE" id="PS50887"/>
    </source>
</evidence>
<dbReference type="InterPro" id="IPR035919">
    <property type="entry name" value="EAL_sf"/>
</dbReference>
<dbReference type="SUPFAM" id="SSF141868">
    <property type="entry name" value="EAL domain-like"/>
    <property type="match status" value="1"/>
</dbReference>
<dbReference type="PROSITE" id="PS50887">
    <property type="entry name" value="GGDEF"/>
    <property type="match status" value="1"/>
</dbReference>
<feature type="transmembrane region" description="Helical" evidence="1">
    <location>
        <begin position="165"/>
        <end position="187"/>
    </location>
</feature>
<dbReference type="Gene3D" id="3.30.70.270">
    <property type="match status" value="1"/>
</dbReference>
<dbReference type="InterPro" id="IPR001633">
    <property type="entry name" value="EAL_dom"/>
</dbReference>
<dbReference type="CDD" id="cd01948">
    <property type="entry name" value="EAL"/>
    <property type="match status" value="1"/>
</dbReference>
<name>E8U811_DEIML</name>
<protein>
    <submittedName>
        <fullName evidence="4">Diguanylate cyclase/phosphodiesterase</fullName>
    </submittedName>
</protein>
<dbReference type="SUPFAM" id="SSF55073">
    <property type="entry name" value="Nucleotide cyclase"/>
    <property type="match status" value="1"/>
</dbReference>
<dbReference type="InterPro" id="IPR043128">
    <property type="entry name" value="Rev_trsase/Diguanyl_cyclase"/>
</dbReference>
<dbReference type="PANTHER" id="PTHR44757:SF2">
    <property type="entry name" value="BIOFILM ARCHITECTURE MAINTENANCE PROTEIN MBAA"/>
    <property type="match status" value="1"/>
</dbReference>
<keyword evidence="1" id="KW-1133">Transmembrane helix</keyword>
<dbReference type="eggNOG" id="COG5001">
    <property type="taxonomic scope" value="Bacteria"/>
</dbReference>